<dbReference type="InterPro" id="IPR027417">
    <property type="entry name" value="P-loop_NTPase"/>
</dbReference>
<dbReference type="InterPro" id="IPR000014">
    <property type="entry name" value="PAS"/>
</dbReference>
<evidence type="ECO:0000256" key="1">
    <source>
        <dbReference type="ARBA" id="ARBA00022741"/>
    </source>
</evidence>
<keyword evidence="3" id="KW-0805">Transcription regulation</keyword>
<dbReference type="Proteomes" id="UP000611629">
    <property type="component" value="Unassembled WGS sequence"/>
</dbReference>
<reference evidence="8" key="1">
    <citation type="submission" date="2020-07" db="EMBL/GenBank/DDBJ databases">
        <title>Genomic analysis of a strain of Sedimentibacter Hydroxybenzoicus DSM7310.</title>
        <authorList>
            <person name="Ma S."/>
        </authorList>
    </citation>
    <scope>NUCLEOTIDE SEQUENCE</scope>
    <source>
        <strain evidence="8">DSM 7310</strain>
    </source>
</reference>
<dbReference type="InterPro" id="IPR002197">
    <property type="entry name" value="HTH_Fis"/>
</dbReference>
<evidence type="ECO:0000256" key="2">
    <source>
        <dbReference type="ARBA" id="ARBA00022840"/>
    </source>
</evidence>
<dbReference type="InterPro" id="IPR025944">
    <property type="entry name" value="Sigma_54_int_dom_CS"/>
</dbReference>
<dbReference type="GO" id="GO:0006355">
    <property type="term" value="P:regulation of DNA-templated transcription"/>
    <property type="evidence" value="ECO:0007669"/>
    <property type="project" value="InterPro"/>
</dbReference>
<feature type="coiled-coil region" evidence="6">
    <location>
        <begin position="59"/>
        <end position="86"/>
    </location>
</feature>
<dbReference type="Gene3D" id="3.30.450.20">
    <property type="entry name" value="PAS domain"/>
    <property type="match status" value="1"/>
</dbReference>
<dbReference type="SUPFAM" id="SSF55785">
    <property type="entry name" value="PYP-like sensor domain (PAS domain)"/>
    <property type="match status" value="1"/>
</dbReference>
<dbReference type="PANTHER" id="PTHR32071:SF57">
    <property type="entry name" value="C4-DICARBOXYLATE TRANSPORT TRANSCRIPTIONAL REGULATORY PROTEIN DCTD"/>
    <property type="match status" value="1"/>
</dbReference>
<dbReference type="EMBL" id="JACBNQ010000014">
    <property type="protein sequence ID" value="NYB74871.1"/>
    <property type="molecule type" value="Genomic_DNA"/>
</dbReference>
<gene>
    <name evidence="8" type="ORF">HZF24_12055</name>
</gene>
<dbReference type="Pfam" id="PF00989">
    <property type="entry name" value="PAS"/>
    <property type="match status" value="1"/>
</dbReference>
<dbReference type="PROSITE" id="PS00688">
    <property type="entry name" value="SIGMA54_INTERACT_3"/>
    <property type="match status" value="1"/>
</dbReference>
<accession>A0A974GX38</accession>
<keyword evidence="2" id="KW-0067">ATP-binding</keyword>
<dbReference type="InterPro" id="IPR003593">
    <property type="entry name" value="AAA+_ATPase"/>
</dbReference>
<keyword evidence="1" id="KW-0547">Nucleotide-binding</keyword>
<evidence type="ECO:0000256" key="4">
    <source>
        <dbReference type="ARBA" id="ARBA00023125"/>
    </source>
</evidence>
<dbReference type="SUPFAM" id="SSF52540">
    <property type="entry name" value="P-loop containing nucleoside triphosphate hydrolases"/>
    <property type="match status" value="1"/>
</dbReference>
<dbReference type="InterPro" id="IPR002078">
    <property type="entry name" value="Sigma_54_int"/>
</dbReference>
<dbReference type="SUPFAM" id="SSF46689">
    <property type="entry name" value="Homeodomain-like"/>
    <property type="match status" value="1"/>
</dbReference>
<dbReference type="SMART" id="SM00382">
    <property type="entry name" value="AAA"/>
    <property type="match status" value="1"/>
</dbReference>
<dbReference type="FunFam" id="3.40.50.300:FF:000006">
    <property type="entry name" value="DNA-binding transcriptional regulator NtrC"/>
    <property type="match status" value="1"/>
</dbReference>
<sequence>MLEDYSFAKISDALQEYGLSEIFNESCNTEYEIFLKNRRYSVDFFLIDNNDDSNFKVVLFKELINIEEAETEIEELRQGLNSMKDILDNAYQGIVLVDNEGKIVKWNYEQLFGIKEEDVLGKPVEEIIENTRLHIVIKTGQKELYDIQRIQGHDMIASRTPIIKNGKIIGAVGTVLFKDIKEVKELASKIKTLENTVNIYKKELGKMYCANYSFDDIITQNQKVIEMKDIALKAANSSSTILIEGESGTGKEFFAHAIHHASIRKKSPFIRINCAAIPHELLESELFGYESGAFTGAKKEGKIGKLELANGGTVLLDEISSLPFSMQAKLLRVLEEREFERIGGNAAIKVDIKVIACTNEDLDKLVEQNRFRQDLYYRLNVVKINIPPLRERIEDIELLCQDILNKQLDIGFNSKKVSEKSILALKLYDWPGNVRELRNVLERAANISTGNIITMQHLPDFISEKLIFEEQKSDNKYLKDNIAKAEINAIMYALKEANGNRTEAAKILGIHRTALYKKLANYGINIKNIV</sequence>
<dbReference type="CDD" id="cd00130">
    <property type="entry name" value="PAS"/>
    <property type="match status" value="1"/>
</dbReference>
<dbReference type="CDD" id="cd00009">
    <property type="entry name" value="AAA"/>
    <property type="match status" value="1"/>
</dbReference>
<evidence type="ECO:0000256" key="6">
    <source>
        <dbReference type="SAM" id="Coils"/>
    </source>
</evidence>
<evidence type="ECO:0000313" key="9">
    <source>
        <dbReference type="Proteomes" id="UP000611629"/>
    </source>
</evidence>
<dbReference type="PROSITE" id="PS00675">
    <property type="entry name" value="SIGMA54_INTERACT_1"/>
    <property type="match status" value="1"/>
</dbReference>
<dbReference type="InterPro" id="IPR025943">
    <property type="entry name" value="Sigma_54_int_dom_ATP-bd_2"/>
</dbReference>
<keyword evidence="4" id="KW-0238">DNA-binding</keyword>
<dbReference type="InterPro" id="IPR058031">
    <property type="entry name" value="AAA_lid_NorR"/>
</dbReference>
<evidence type="ECO:0000256" key="5">
    <source>
        <dbReference type="ARBA" id="ARBA00023163"/>
    </source>
</evidence>
<organism evidence="8 9">
    <name type="scientific">Sedimentibacter hydroxybenzoicus DSM 7310</name>
    <dbReference type="NCBI Taxonomy" id="1123245"/>
    <lineage>
        <taxon>Bacteria</taxon>
        <taxon>Bacillati</taxon>
        <taxon>Bacillota</taxon>
        <taxon>Tissierellia</taxon>
        <taxon>Sedimentibacter</taxon>
    </lineage>
</organism>
<evidence type="ECO:0000313" key="8">
    <source>
        <dbReference type="EMBL" id="NYB74871.1"/>
    </source>
</evidence>
<feature type="domain" description="Sigma-54 factor interaction" evidence="7">
    <location>
        <begin position="217"/>
        <end position="446"/>
    </location>
</feature>
<dbReference type="SMART" id="SM00091">
    <property type="entry name" value="PAS"/>
    <property type="match status" value="1"/>
</dbReference>
<dbReference type="InterPro" id="IPR009057">
    <property type="entry name" value="Homeodomain-like_sf"/>
</dbReference>
<dbReference type="Gene3D" id="1.10.8.60">
    <property type="match status" value="1"/>
</dbReference>
<dbReference type="NCBIfam" id="TIGR00229">
    <property type="entry name" value="sensory_box"/>
    <property type="match status" value="1"/>
</dbReference>
<dbReference type="Gene3D" id="3.40.50.300">
    <property type="entry name" value="P-loop containing nucleotide triphosphate hydrolases"/>
    <property type="match status" value="1"/>
</dbReference>
<dbReference type="Pfam" id="PF25601">
    <property type="entry name" value="AAA_lid_14"/>
    <property type="match status" value="1"/>
</dbReference>
<keyword evidence="5" id="KW-0804">Transcription</keyword>
<comment type="caution">
    <text evidence="8">The sequence shown here is derived from an EMBL/GenBank/DDBJ whole genome shotgun (WGS) entry which is preliminary data.</text>
</comment>
<dbReference type="PROSITE" id="PS50045">
    <property type="entry name" value="SIGMA54_INTERACT_4"/>
    <property type="match status" value="1"/>
</dbReference>
<dbReference type="PROSITE" id="PS00676">
    <property type="entry name" value="SIGMA54_INTERACT_2"/>
    <property type="match status" value="1"/>
</dbReference>
<dbReference type="InterPro" id="IPR025662">
    <property type="entry name" value="Sigma_54_int_dom_ATP-bd_1"/>
</dbReference>
<evidence type="ECO:0000259" key="7">
    <source>
        <dbReference type="PROSITE" id="PS50045"/>
    </source>
</evidence>
<dbReference type="AlphaFoldDB" id="A0A974GX38"/>
<keyword evidence="9" id="KW-1185">Reference proteome</keyword>
<dbReference type="Pfam" id="PF02954">
    <property type="entry name" value="HTH_8"/>
    <property type="match status" value="1"/>
</dbReference>
<dbReference type="GO" id="GO:0043565">
    <property type="term" value="F:sequence-specific DNA binding"/>
    <property type="evidence" value="ECO:0007669"/>
    <property type="project" value="InterPro"/>
</dbReference>
<dbReference type="PRINTS" id="PR01590">
    <property type="entry name" value="HTHFIS"/>
</dbReference>
<keyword evidence="6" id="KW-0175">Coiled coil</keyword>
<dbReference type="InterPro" id="IPR013767">
    <property type="entry name" value="PAS_fold"/>
</dbReference>
<name>A0A974GX38_SEDHY</name>
<proteinExistence type="predicted"/>
<dbReference type="PANTHER" id="PTHR32071">
    <property type="entry name" value="TRANSCRIPTIONAL REGULATORY PROTEIN"/>
    <property type="match status" value="1"/>
</dbReference>
<dbReference type="InterPro" id="IPR035965">
    <property type="entry name" value="PAS-like_dom_sf"/>
</dbReference>
<protein>
    <submittedName>
        <fullName evidence="8">Sigma 54-interacting transcriptional regulator</fullName>
    </submittedName>
</protein>
<dbReference type="GO" id="GO:0005524">
    <property type="term" value="F:ATP binding"/>
    <property type="evidence" value="ECO:0007669"/>
    <property type="project" value="UniProtKB-KW"/>
</dbReference>
<evidence type="ECO:0000256" key="3">
    <source>
        <dbReference type="ARBA" id="ARBA00023015"/>
    </source>
</evidence>
<dbReference type="Gene3D" id="1.10.10.60">
    <property type="entry name" value="Homeodomain-like"/>
    <property type="match status" value="1"/>
</dbReference>
<dbReference type="Pfam" id="PF00158">
    <property type="entry name" value="Sigma54_activat"/>
    <property type="match status" value="1"/>
</dbReference>